<dbReference type="Gene3D" id="1.25.40.10">
    <property type="entry name" value="Tetratricopeptide repeat domain"/>
    <property type="match status" value="1"/>
</dbReference>
<organism evidence="2 3">
    <name type="scientific">Lysobacter arvi</name>
    <dbReference type="NCBI Taxonomy" id="3038776"/>
    <lineage>
        <taxon>Bacteria</taxon>
        <taxon>Pseudomonadati</taxon>
        <taxon>Pseudomonadota</taxon>
        <taxon>Gammaproteobacteria</taxon>
        <taxon>Lysobacterales</taxon>
        <taxon>Lysobacteraceae</taxon>
        <taxon>Lysobacter</taxon>
    </lineage>
</organism>
<protein>
    <submittedName>
        <fullName evidence="2">SUMF1/EgtB/PvdO family nonheme iron enzyme</fullName>
    </submittedName>
</protein>
<comment type="caution">
    <text evidence="2">The sequence shown here is derived from an EMBL/GenBank/DDBJ whole genome shotgun (WGS) entry which is preliminary data.</text>
</comment>
<sequence length="607" mass="66517">MLMAAGIAVMALAAGCSRDASSPKGEGRPAHTPIVTISADQAVSPVPPWRMPSVQVTDDNVAERKEQAAQALARGRLFGGPDDAIPLYYALRRFDPEDAVANAGFDRSIRRLIVSGDEALAQLDRDPLSLRRAHEIAAVARAVAPANVDIVEYLARLDRADEAQEANRLGEEALNAGRLGVAGEPGQALAQFRRALELRPNDMRANQGIAAVESAMIRRAELAAERDDYASAERELDAAAKVRPPAPSVDDARARLAMQRIVRVNALRDAGLSALMRQGGIDEARRHLAVMLRIAPTGDPATRELRERIDLATHYGLFRPGQVFTDAMQGAIRGPQMVVVPHGAFRMGSEENEGQESERPARNIRFDRGFAMSRTEITVGEFRRFMQATRHRARASRRGYSTAYDERSGNLVRRGNVDWQSDYTGRPARDNMPVIHVSAKDAIAYAEWLSAQTGQRYRLPSEAEFEYALRAGSRGRYPWGDGVPPSRAGNFTGAADVSPSGRRWRNAFPGYGDGAWGPGPVASYRPNAWGLHDMAGNVSEWVADCWHDTFRRAPRGGEAWINPGCRSRVIRGGSWASAPEELRSAWRQGSDANNTTARIGFRVVRDI</sequence>
<dbReference type="SUPFAM" id="SSF48452">
    <property type="entry name" value="TPR-like"/>
    <property type="match status" value="1"/>
</dbReference>
<dbReference type="InterPro" id="IPR051043">
    <property type="entry name" value="Sulfatase_Mod_Factor_Kinase"/>
</dbReference>
<dbReference type="InterPro" id="IPR011990">
    <property type="entry name" value="TPR-like_helical_dom_sf"/>
</dbReference>
<dbReference type="InterPro" id="IPR016187">
    <property type="entry name" value="CTDL_fold"/>
</dbReference>
<evidence type="ECO:0000313" key="3">
    <source>
        <dbReference type="Proteomes" id="UP001233535"/>
    </source>
</evidence>
<gene>
    <name evidence="2" type="ORF">P8609_00520</name>
</gene>
<dbReference type="SUPFAM" id="SSF56436">
    <property type="entry name" value="C-type lectin-like"/>
    <property type="match status" value="1"/>
</dbReference>
<evidence type="ECO:0000313" key="2">
    <source>
        <dbReference type="EMBL" id="MDR0181453.1"/>
    </source>
</evidence>
<evidence type="ECO:0000259" key="1">
    <source>
        <dbReference type="Pfam" id="PF03781"/>
    </source>
</evidence>
<name>A0ABU1C8D5_9GAMM</name>
<dbReference type="Proteomes" id="UP001233535">
    <property type="component" value="Unassembled WGS sequence"/>
</dbReference>
<dbReference type="PANTHER" id="PTHR23150:SF35">
    <property type="entry name" value="BLL6746 PROTEIN"/>
    <property type="match status" value="1"/>
</dbReference>
<reference evidence="2 3" key="1">
    <citation type="submission" date="2023-04" db="EMBL/GenBank/DDBJ databases">
        <title>Lysobacter sp. strain UC isolated from soil sample.</title>
        <authorList>
            <person name="Choksket S."/>
            <person name="Harshvardhan F."/>
            <person name="Rana R."/>
            <person name="Patil P.B."/>
            <person name="Korpole S."/>
        </authorList>
    </citation>
    <scope>NUCLEOTIDE SEQUENCE [LARGE SCALE GENOMIC DNA]</scope>
    <source>
        <strain evidence="2 3">UC</strain>
    </source>
</reference>
<feature type="domain" description="Sulfatase-modifying factor enzyme-like" evidence="1">
    <location>
        <begin position="334"/>
        <end position="605"/>
    </location>
</feature>
<proteinExistence type="predicted"/>
<dbReference type="PANTHER" id="PTHR23150">
    <property type="entry name" value="SULFATASE MODIFYING FACTOR 1, 2"/>
    <property type="match status" value="1"/>
</dbReference>
<dbReference type="Pfam" id="PF03781">
    <property type="entry name" value="FGE-sulfatase"/>
    <property type="match status" value="1"/>
</dbReference>
<dbReference type="EMBL" id="JARUHG010000001">
    <property type="protein sequence ID" value="MDR0181453.1"/>
    <property type="molecule type" value="Genomic_DNA"/>
</dbReference>
<dbReference type="InterPro" id="IPR005532">
    <property type="entry name" value="SUMF_dom"/>
</dbReference>
<dbReference type="Gene3D" id="3.90.1580.10">
    <property type="entry name" value="paralog of FGE (formylglycine-generating enzyme)"/>
    <property type="match status" value="1"/>
</dbReference>
<dbReference type="InterPro" id="IPR042095">
    <property type="entry name" value="SUMF_sf"/>
</dbReference>
<keyword evidence="3" id="KW-1185">Reference proteome</keyword>
<accession>A0ABU1C8D5</accession>